<name>A0A6M3IK21_9ZZZZ</name>
<dbReference type="InterPro" id="IPR011604">
    <property type="entry name" value="PDDEXK-like_dom_sf"/>
</dbReference>
<feature type="domain" description="PD-(D/E)XK endonuclease-like" evidence="1">
    <location>
        <begin position="22"/>
        <end position="268"/>
    </location>
</feature>
<evidence type="ECO:0000259" key="1">
    <source>
        <dbReference type="Pfam" id="PF12705"/>
    </source>
</evidence>
<dbReference type="Pfam" id="PF12705">
    <property type="entry name" value="PDDEXK_1"/>
    <property type="match status" value="1"/>
</dbReference>
<evidence type="ECO:0000313" key="2">
    <source>
        <dbReference type="EMBL" id="QJA56732.1"/>
    </source>
</evidence>
<dbReference type="AlphaFoldDB" id="A0A6M3IK21"/>
<protein>
    <submittedName>
        <fullName evidence="2">Putative PD-(D/E)XK nuclease superfamily protein</fullName>
    </submittedName>
</protein>
<accession>A0A6M3IK21</accession>
<dbReference type="Gene3D" id="3.90.320.10">
    <property type="match status" value="1"/>
</dbReference>
<gene>
    <name evidence="2" type="ORF">MM415B01803_0011</name>
</gene>
<dbReference type="InterPro" id="IPR038726">
    <property type="entry name" value="PDDEXK_AddAB-type"/>
</dbReference>
<reference evidence="2" key="1">
    <citation type="submission" date="2020-03" db="EMBL/GenBank/DDBJ databases">
        <title>The deep terrestrial virosphere.</title>
        <authorList>
            <person name="Holmfeldt K."/>
            <person name="Nilsson E."/>
            <person name="Simone D."/>
            <person name="Lopez-Fernandez M."/>
            <person name="Wu X."/>
            <person name="de Brujin I."/>
            <person name="Lundin D."/>
            <person name="Andersson A."/>
            <person name="Bertilsson S."/>
            <person name="Dopson M."/>
        </authorList>
    </citation>
    <scope>NUCLEOTIDE SEQUENCE</scope>
    <source>
        <strain evidence="2">MM415B01803</strain>
    </source>
</reference>
<sequence length="298" mass="34589">MKANESVLQTLREQGVIVRDWSILSTFIWCPRGFKYRHHLGLIRADAEIASAIEFGSGCHLAIQNWYASNKDDASSLKIFVNYFRPFEEQPKIGKRGLPLATTYSLIFGCSLLSAYFDKWRADSSKLIENEITVAEEVSDGHFLCGKIDRMFERPQGIVYHDTKTTKYYKDYLLNPNPQFMGYKFLCQKLTGQNVQGELDMLGVSKSDSIDNLIRREPFDYSDHQMNEWRKSFVMWSGLVDKCEQSDNWPQSWNCKPYFRDCAYLPLCTVPVGTAHDKLLATMYVEKRWDPFSKQEEV</sequence>
<organism evidence="2">
    <name type="scientific">viral metagenome</name>
    <dbReference type="NCBI Taxonomy" id="1070528"/>
    <lineage>
        <taxon>unclassified sequences</taxon>
        <taxon>metagenomes</taxon>
        <taxon>organismal metagenomes</taxon>
    </lineage>
</organism>
<dbReference type="EMBL" id="MT141236">
    <property type="protein sequence ID" value="QJA56732.1"/>
    <property type="molecule type" value="Genomic_DNA"/>
</dbReference>
<proteinExistence type="predicted"/>